<dbReference type="Pfam" id="PF02687">
    <property type="entry name" value="FtsX"/>
    <property type="match status" value="2"/>
</dbReference>
<feature type="transmembrane region" description="Helical" evidence="6">
    <location>
        <begin position="632"/>
        <end position="654"/>
    </location>
</feature>
<keyword evidence="5 6" id="KW-0472">Membrane</keyword>
<feature type="transmembrane region" description="Helical" evidence="6">
    <location>
        <begin position="294"/>
        <end position="315"/>
    </location>
</feature>
<dbReference type="AlphaFoldDB" id="A0A0M0LBJ5"/>
<dbReference type="EMBL" id="LILB01000007">
    <property type="protein sequence ID" value="KOO48409.1"/>
    <property type="molecule type" value="Genomic_DNA"/>
</dbReference>
<dbReference type="Proteomes" id="UP000036867">
    <property type="component" value="Unassembled WGS sequence"/>
</dbReference>
<dbReference type="PATRIC" id="fig|263475.3.peg.2571"/>
<comment type="subcellular location">
    <subcellularLocation>
        <location evidence="1 6">Cell membrane</location>
        <topology evidence="1 6">Multi-pass membrane protein</topology>
    </subcellularLocation>
</comment>
<evidence type="ECO:0000256" key="2">
    <source>
        <dbReference type="ARBA" id="ARBA00022475"/>
    </source>
</evidence>
<dbReference type="InterPro" id="IPR027022">
    <property type="entry name" value="ABC_permease_BceB-typ"/>
</dbReference>
<evidence type="ECO:0000256" key="1">
    <source>
        <dbReference type="ARBA" id="ARBA00004651"/>
    </source>
</evidence>
<organism evidence="8 9">
    <name type="scientific">Viridibacillus arvi</name>
    <dbReference type="NCBI Taxonomy" id="263475"/>
    <lineage>
        <taxon>Bacteria</taxon>
        <taxon>Bacillati</taxon>
        <taxon>Bacillota</taxon>
        <taxon>Bacilli</taxon>
        <taxon>Bacillales</taxon>
        <taxon>Caryophanaceae</taxon>
        <taxon>Viridibacillus</taxon>
    </lineage>
</organism>
<feature type="domain" description="ABC3 transporter permease C-terminal" evidence="7">
    <location>
        <begin position="549"/>
        <end position="656"/>
    </location>
</feature>
<evidence type="ECO:0000256" key="4">
    <source>
        <dbReference type="ARBA" id="ARBA00022989"/>
    </source>
</evidence>
<dbReference type="GO" id="GO:0055085">
    <property type="term" value="P:transmembrane transport"/>
    <property type="evidence" value="ECO:0007669"/>
    <property type="project" value="UniProtKB-UniRule"/>
</dbReference>
<dbReference type="InterPro" id="IPR052536">
    <property type="entry name" value="ABC-4_Integral_Memb_Prot"/>
</dbReference>
<feature type="transmembrane region" description="Helical" evidence="6">
    <location>
        <begin position="238"/>
        <end position="264"/>
    </location>
</feature>
<proteinExistence type="inferred from homology"/>
<feature type="domain" description="ABC3 transporter permease C-terminal" evidence="7">
    <location>
        <begin position="61"/>
        <end position="178"/>
    </location>
</feature>
<evidence type="ECO:0000256" key="5">
    <source>
        <dbReference type="ARBA" id="ARBA00023136"/>
    </source>
</evidence>
<feature type="transmembrane region" description="Helical" evidence="6">
    <location>
        <begin position="599"/>
        <end position="617"/>
    </location>
</feature>
<feature type="transmembrane region" description="Helical" evidence="6">
    <location>
        <begin position="539"/>
        <end position="564"/>
    </location>
</feature>
<accession>A0A0M0LBJ5</accession>
<feature type="transmembrane region" description="Helical" evidence="6">
    <location>
        <begin position="198"/>
        <end position="218"/>
    </location>
</feature>
<dbReference type="PIRSF" id="PIRSF018968">
    <property type="entry name" value="ABC_permease_BceB"/>
    <property type="match status" value="1"/>
</dbReference>
<dbReference type="GO" id="GO:0005886">
    <property type="term" value="C:plasma membrane"/>
    <property type="evidence" value="ECO:0007669"/>
    <property type="project" value="UniProtKB-SubCell"/>
</dbReference>
<keyword evidence="9" id="KW-1185">Reference proteome</keyword>
<evidence type="ECO:0000313" key="8">
    <source>
        <dbReference type="EMBL" id="KOO48409.1"/>
    </source>
</evidence>
<reference evidence="9" key="1">
    <citation type="submission" date="2015-08" db="EMBL/GenBank/DDBJ databases">
        <title>Fjat-10028 dsm 16317.</title>
        <authorList>
            <person name="Liu B."/>
            <person name="Wang J."/>
            <person name="Zhu Y."/>
            <person name="Liu G."/>
            <person name="Chen Q."/>
            <person name="Chen Z."/>
            <person name="Lan J."/>
            <person name="Che J."/>
            <person name="Ge C."/>
            <person name="Shi H."/>
            <person name="Pan Z."/>
            <person name="Liu X."/>
        </authorList>
    </citation>
    <scope>NUCLEOTIDE SEQUENCE [LARGE SCALE GENOMIC DNA]</scope>
    <source>
        <strain evidence="9">DSM 16317</strain>
    </source>
</reference>
<keyword evidence="6" id="KW-0813">Transport</keyword>
<sequence>MTISQLVLRSMKKNITHYYLYFFALIFSVTLYFSFVTLQFNPSILEMTKESTTGAAGFKAASVMLVFIVTFFVIYANHLFMKRRSKEIGLYQLIGMSKGTVVRLLALENMLLWTGATAVGVSIGFLTSRVFAMILLKLIAKEALVEIAFSSQALFQTLVVFLILLVVITIQTIFVIRRSTLLDLFSASKKGDTRVKRFGLFQMLLGLIGLVLITFGYYKSTHLFDFDSATINQLVIKMIVILASTIIGTFFVFRFSVSLIMNIIRKGKKGHLSLTDVLALTPIMHRMKGNAKSLTLITVMTAVALAIMSLSYIAYYSAGASAKQAVPFDVITLNEQNKTFEEQLQKENINFKKYEFALLNVDIDISSLMKKPISSDIKENIRLDSIVTKLSDMKKIYPEASLKEGEAYLVGYSGMLAELMPLEVGKSMTVHTTEGKSKLKMIGLEKRGIITSQLSYGSAAIVVTDRYFDKLATEPKIQKNSIWYEQEGYSFEEKDLEKVQGIYIKTTNGGKFTTKDTKGKEKQFFAWTQEGNKTDALELWGNVIFITAFLGLAFLLATGSVLYFKQMSDAEDERESYTVLRKIGFTKSEIMKGIYMKQTFNFGVPLLIGLLHSYFAVKSGWMLFGTELTTPLILTMSIYALLYSVFALLSVTYYRKVVNESL</sequence>
<dbReference type="OrthoDB" id="1705903at2"/>
<evidence type="ECO:0000256" key="3">
    <source>
        <dbReference type="ARBA" id="ARBA00022692"/>
    </source>
</evidence>
<feature type="transmembrane region" description="Helical" evidence="6">
    <location>
        <begin position="18"/>
        <end position="40"/>
    </location>
</feature>
<feature type="transmembrane region" description="Helical" evidence="6">
    <location>
        <begin position="154"/>
        <end position="177"/>
    </location>
</feature>
<comment type="similarity">
    <text evidence="6">Belongs to the ABC-4 integral membrane protein family.</text>
</comment>
<keyword evidence="3 6" id="KW-0812">Transmembrane</keyword>
<keyword evidence="2 6" id="KW-1003">Cell membrane</keyword>
<dbReference type="RefSeq" id="WP_053418541.1">
    <property type="nucleotide sequence ID" value="NZ_LILB01000007.1"/>
</dbReference>
<feature type="transmembrane region" description="Helical" evidence="6">
    <location>
        <begin position="60"/>
        <end position="80"/>
    </location>
</feature>
<name>A0A0M0LBJ5_9BACL</name>
<evidence type="ECO:0000259" key="7">
    <source>
        <dbReference type="Pfam" id="PF02687"/>
    </source>
</evidence>
<keyword evidence="4 6" id="KW-1133">Transmembrane helix</keyword>
<dbReference type="PANTHER" id="PTHR46795">
    <property type="entry name" value="ABC TRANSPORTER PERMEASE-RELATED-RELATED"/>
    <property type="match status" value="1"/>
</dbReference>
<dbReference type="GeneID" id="301138117"/>
<protein>
    <submittedName>
        <fullName evidence="8">ABC transporter permease</fullName>
    </submittedName>
</protein>
<dbReference type="InterPro" id="IPR003838">
    <property type="entry name" value="ABC3_permease_C"/>
</dbReference>
<comment type="caution">
    <text evidence="8">The sequence shown here is derived from an EMBL/GenBank/DDBJ whole genome shotgun (WGS) entry which is preliminary data.</text>
</comment>
<gene>
    <name evidence="8" type="ORF">AMD00_18645</name>
</gene>
<evidence type="ECO:0000313" key="9">
    <source>
        <dbReference type="Proteomes" id="UP000036867"/>
    </source>
</evidence>
<dbReference type="PANTHER" id="PTHR46795:SF3">
    <property type="entry name" value="ABC TRANSPORTER PERMEASE"/>
    <property type="match status" value="1"/>
</dbReference>
<feature type="transmembrane region" description="Helical" evidence="6">
    <location>
        <begin position="101"/>
        <end position="134"/>
    </location>
</feature>
<dbReference type="STRING" id="263475.AMD00_18645"/>
<evidence type="ECO:0000256" key="6">
    <source>
        <dbReference type="PIRNR" id="PIRNR018968"/>
    </source>
</evidence>